<proteinExistence type="predicted"/>
<sequence length="86" mass="9699">MTHFLVTDDNPSGYKLEDILKIIRKDIFLRTTKIMEDDRPEAQHVMDNNVKILGLLSQAIATAEESTVMLQKSFGPSRDGKPRIGV</sequence>
<evidence type="ECO:0008006" key="2">
    <source>
        <dbReference type="Google" id="ProtNLM"/>
    </source>
</evidence>
<name>A0A3B0RRZ7_9ZZZZ</name>
<protein>
    <recommendedName>
        <fullName evidence="2">Histidine kinase</fullName>
    </recommendedName>
</protein>
<organism evidence="1">
    <name type="scientific">hydrothermal vent metagenome</name>
    <dbReference type="NCBI Taxonomy" id="652676"/>
    <lineage>
        <taxon>unclassified sequences</taxon>
        <taxon>metagenomes</taxon>
        <taxon>ecological metagenomes</taxon>
    </lineage>
</organism>
<gene>
    <name evidence="1" type="ORF">MNBD_ALPHA02-2374</name>
</gene>
<reference evidence="1" key="1">
    <citation type="submission" date="2018-06" db="EMBL/GenBank/DDBJ databases">
        <authorList>
            <person name="Zhirakovskaya E."/>
        </authorList>
    </citation>
    <scope>NUCLEOTIDE SEQUENCE</scope>
</reference>
<dbReference type="AlphaFoldDB" id="A0A3B0RRZ7"/>
<dbReference type="EMBL" id="UOED01000107">
    <property type="protein sequence ID" value="VAV96220.1"/>
    <property type="molecule type" value="Genomic_DNA"/>
</dbReference>
<accession>A0A3B0RRZ7</accession>
<evidence type="ECO:0000313" key="1">
    <source>
        <dbReference type="EMBL" id="VAV96220.1"/>
    </source>
</evidence>